<dbReference type="SUPFAM" id="SSF53474">
    <property type="entry name" value="alpha/beta-Hydrolases"/>
    <property type="match status" value="1"/>
</dbReference>
<dbReference type="Gene3D" id="3.30.70.3290">
    <property type="match status" value="1"/>
</dbReference>
<dbReference type="SMART" id="SM00824">
    <property type="entry name" value="PKS_TE"/>
    <property type="match status" value="1"/>
</dbReference>
<evidence type="ECO:0000259" key="8">
    <source>
        <dbReference type="PROSITE" id="PS50075"/>
    </source>
</evidence>
<evidence type="ECO:0000256" key="7">
    <source>
        <dbReference type="SAM" id="MobiDB-lite"/>
    </source>
</evidence>
<dbReference type="InterPro" id="IPR030918">
    <property type="entry name" value="PT_fungal_PKS"/>
</dbReference>
<evidence type="ECO:0000256" key="1">
    <source>
        <dbReference type="ARBA" id="ARBA00005179"/>
    </source>
</evidence>
<dbReference type="PROSITE" id="PS52019">
    <property type="entry name" value="PKS_MFAS_DH"/>
    <property type="match status" value="1"/>
</dbReference>
<dbReference type="SUPFAM" id="SSF52151">
    <property type="entry name" value="FabD/lysophospholipase-like"/>
    <property type="match status" value="1"/>
</dbReference>
<dbReference type="Pfam" id="PF02801">
    <property type="entry name" value="Ketoacyl-synt_C"/>
    <property type="match status" value="1"/>
</dbReference>
<evidence type="ECO:0000256" key="6">
    <source>
        <dbReference type="PROSITE-ProRule" id="PRU01363"/>
    </source>
</evidence>
<dbReference type="SUPFAM" id="SSF55048">
    <property type="entry name" value="Probable ACP-binding domain of malonyl-CoA ACP transacylase"/>
    <property type="match status" value="1"/>
</dbReference>
<dbReference type="GO" id="GO:0004312">
    <property type="term" value="F:fatty acid synthase activity"/>
    <property type="evidence" value="ECO:0007669"/>
    <property type="project" value="TreeGrafter"/>
</dbReference>
<dbReference type="InterPro" id="IPR050091">
    <property type="entry name" value="PKS_NRPS_Biosynth_Enz"/>
</dbReference>
<dbReference type="PANTHER" id="PTHR43775:SF37">
    <property type="entry name" value="SI:DKEY-61P9.11"/>
    <property type="match status" value="1"/>
</dbReference>
<dbReference type="SUPFAM" id="SSF53901">
    <property type="entry name" value="Thiolase-like"/>
    <property type="match status" value="1"/>
</dbReference>
<dbReference type="PROSITE" id="PS00012">
    <property type="entry name" value="PHOSPHOPANTETHEINE"/>
    <property type="match status" value="1"/>
</dbReference>
<dbReference type="GO" id="GO:0044550">
    <property type="term" value="P:secondary metabolite biosynthetic process"/>
    <property type="evidence" value="ECO:0007669"/>
    <property type="project" value="TreeGrafter"/>
</dbReference>
<dbReference type="InterPro" id="IPR006162">
    <property type="entry name" value="Ppantetheine_attach_site"/>
</dbReference>
<comment type="pathway">
    <text evidence="1">Secondary metabolite biosynthesis.</text>
</comment>
<dbReference type="SUPFAM" id="SSF47336">
    <property type="entry name" value="ACP-like"/>
    <property type="match status" value="2"/>
</dbReference>
<keyword evidence="5" id="KW-0843">Virulence</keyword>
<dbReference type="EMBL" id="KL142369">
    <property type="protein sequence ID" value="KDR83172.1"/>
    <property type="molecule type" value="Genomic_DNA"/>
</dbReference>
<dbReference type="Gene3D" id="3.40.47.10">
    <property type="match status" value="1"/>
</dbReference>
<evidence type="ECO:0000256" key="3">
    <source>
        <dbReference type="ARBA" id="ARBA00022553"/>
    </source>
</evidence>
<evidence type="ECO:0000313" key="11">
    <source>
        <dbReference type="EMBL" id="KDR83172.1"/>
    </source>
</evidence>
<feature type="domain" description="Ketosynthase family 3 (KS3)" evidence="9">
    <location>
        <begin position="396"/>
        <end position="822"/>
    </location>
</feature>
<dbReference type="InterPro" id="IPR020841">
    <property type="entry name" value="PKS_Beta-ketoAc_synthase_dom"/>
</dbReference>
<keyword evidence="3" id="KW-0597">Phosphoprotein</keyword>
<dbReference type="InterPro" id="IPR014030">
    <property type="entry name" value="Ketoacyl_synth_N"/>
</dbReference>
<dbReference type="Pfam" id="PF00550">
    <property type="entry name" value="PP-binding"/>
    <property type="match status" value="2"/>
</dbReference>
<feature type="region of interest" description="N-terminal hotdog fold" evidence="6">
    <location>
        <begin position="1294"/>
        <end position="1426"/>
    </location>
</feature>
<dbReference type="InterPro" id="IPR001031">
    <property type="entry name" value="Thioesterase"/>
</dbReference>
<name>A0A067TLE6_GALM3</name>
<proteinExistence type="predicted"/>
<dbReference type="InterPro" id="IPR014043">
    <property type="entry name" value="Acyl_transferase_dom"/>
</dbReference>
<keyword evidence="2" id="KW-0596">Phosphopantetheine</keyword>
<dbReference type="STRING" id="685588.A0A067TLE6"/>
<dbReference type="InterPro" id="IPR032088">
    <property type="entry name" value="SAT"/>
</dbReference>
<dbReference type="HOGENOM" id="CLU_000022_6_4_1"/>
<evidence type="ECO:0000259" key="9">
    <source>
        <dbReference type="PROSITE" id="PS52004"/>
    </source>
</evidence>
<dbReference type="Gene3D" id="3.40.366.10">
    <property type="entry name" value="Malonyl-Coenzyme A Acyl Carrier Protein, domain 2"/>
    <property type="match status" value="3"/>
</dbReference>
<feature type="region of interest" description="Disordered" evidence="7">
    <location>
        <begin position="1715"/>
        <end position="1735"/>
    </location>
</feature>
<dbReference type="InterPro" id="IPR036736">
    <property type="entry name" value="ACP-like_sf"/>
</dbReference>
<dbReference type="SMART" id="SM00827">
    <property type="entry name" value="PKS_AT"/>
    <property type="match status" value="1"/>
</dbReference>
<dbReference type="InterPro" id="IPR016039">
    <property type="entry name" value="Thiolase-like"/>
</dbReference>
<feature type="domain" description="PKS/mFAS DH" evidence="10">
    <location>
        <begin position="1294"/>
        <end position="1604"/>
    </location>
</feature>
<evidence type="ECO:0000256" key="5">
    <source>
        <dbReference type="ARBA" id="ARBA00023026"/>
    </source>
</evidence>
<dbReference type="PANTHER" id="PTHR43775">
    <property type="entry name" value="FATTY ACID SYNTHASE"/>
    <property type="match status" value="1"/>
</dbReference>
<dbReference type="Pfam" id="PF22621">
    <property type="entry name" value="CurL-like_PKS_C"/>
    <property type="match status" value="1"/>
</dbReference>
<keyword evidence="12" id="KW-1185">Reference proteome</keyword>
<dbReference type="GO" id="GO:0006633">
    <property type="term" value="P:fatty acid biosynthetic process"/>
    <property type="evidence" value="ECO:0007669"/>
    <property type="project" value="InterPro"/>
</dbReference>
<feature type="domain" description="Carrier" evidence="8">
    <location>
        <begin position="1738"/>
        <end position="1812"/>
    </location>
</feature>
<dbReference type="OrthoDB" id="329835at2759"/>
<feature type="compositionally biased region" description="Low complexity" evidence="7">
    <location>
        <begin position="1720"/>
        <end position="1733"/>
    </location>
</feature>
<dbReference type="Pfam" id="PF00109">
    <property type="entry name" value="ketoacyl-synt"/>
    <property type="match status" value="1"/>
</dbReference>
<dbReference type="Gene3D" id="3.40.50.1820">
    <property type="entry name" value="alpha/beta hydrolase"/>
    <property type="match status" value="1"/>
</dbReference>
<dbReference type="CDD" id="cd00833">
    <property type="entry name" value="PKS"/>
    <property type="match status" value="1"/>
</dbReference>
<accession>A0A067TLE6</accession>
<evidence type="ECO:0000256" key="2">
    <source>
        <dbReference type="ARBA" id="ARBA00022450"/>
    </source>
</evidence>
<feature type="active site" description="Proton acceptor; for dehydratase activity" evidence="6">
    <location>
        <position position="1327"/>
    </location>
</feature>
<dbReference type="Pfam" id="PF00698">
    <property type="entry name" value="Acyl_transf_1"/>
    <property type="match status" value="1"/>
</dbReference>
<evidence type="ECO:0000313" key="12">
    <source>
        <dbReference type="Proteomes" id="UP000027222"/>
    </source>
</evidence>
<dbReference type="InterPro" id="IPR049900">
    <property type="entry name" value="PKS_mFAS_DH"/>
</dbReference>
<dbReference type="PROSITE" id="PS52004">
    <property type="entry name" value="KS3_2"/>
    <property type="match status" value="1"/>
</dbReference>
<dbReference type="Gene3D" id="1.10.1200.10">
    <property type="entry name" value="ACP-like"/>
    <property type="match status" value="2"/>
</dbReference>
<feature type="active site" description="Proton donor; for dehydratase activity" evidence="6">
    <location>
        <position position="1515"/>
    </location>
</feature>
<evidence type="ECO:0000256" key="4">
    <source>
        <dbReference type="ARBA" id="ARBA00022679"/>
    </source>
</evidence>
<dbReference type="PROSITE" id="PS00606">
    <property type="entry name" value="KS3_1"/>
    <property type="match status" value="1"/>
</dbReference>
<organism evidence="11 12">
    <name type="scientific">Galerina marginata (strain CBS 339.88)</name>
    <dbReference type="NCBI Taxonomy" id="685588"/>
    <lineage>
        <taxon>Eukaryota</taxon>
        <taxon>Fungi</taxon>
        <taxon>Dikarya</taxon>
        <taxon>Basidiomycota</taxon>
        <taxon>Agaricomycotina</taxon>
        <taxon>Agaricomycetes</taxon>
        <taxon>Agaricomycetidae</taxon>
        <taxon>Agaricales</taxon>
        <taxon>Agaricineae</taxon>
        <taxon>Strophariaceae</taxon>
        <taxon>Galerina</taxon>
    </lineage>
</organism>
<dbReference type="Pfam" id="PF00975">
    <property type="entry name" value="Thioesterase"/>
    <property type="match status" value="1"/>
</dbReference>
<dbReference type="InterPro" id="IPR016036">
    <property type="entry name" value="Malonyl_transacylase_ACP-bd"/>
</dbReference>
<dbReference type="Gene3D" id="3.10.129.110">
    <property type="entry name" value="Polyketide synthase dehydratase"/>
    <property type="match status" value="1"/>
</dbReference>
<dbReference type="Pfam" id="PF16073">
    <property type="entry name" value="SAT"/>
    <property type="match status" value="1"/>
</dbReference>
<gene>
    <name evidence="11" type="ORF">GALMADRAFT_134664</name>
</gene>
<dbReference type="InterPro" id="IPR042104">
    <property type="entry name" value="PKS_dehydratase_sf"/>
</dbReference>
<dbReference type="InterPro" id="IPR016035">
    <property type="entry name" value="Acyl_Trfase/lysoPLipase"/>
</dbReference>
<dbReference type="InterPro" id="IPR029058">
    <property type="entry name" value="AB_hydrolase_fold"/>
</dbReference>
<dbReference type="InterPro" id="IPR001227">
    <property type="entry name" value="Ac_transferase_dom_sf"/>
</dbReference>
<dbReference type="InterPro" id="IPR018201">
    <property type="entry name" value="Ketoacyl_synth_AS"/>
</dbReference>
<dbReference type="PROSITE" id="PS50075">
    <property type="entry name" value="CARRIER"/>
    <property type="match status" value="1"/>
</dbReference>
<dbReference type="GO" id="GO:0004315">
    <property type="term" value="F:3-oxoacyl-[acyl-carrier-protein] synthase activity"/>
    <property type="evidence" value="ECO:0007669"/>
    <property type="project" value="InterPro"/>
</dbReference>
<dbReference type="InterPro" id="IPR009081">
    <property type="entry name" value="PP-bd_ACP"/>
</dbReference>
<dbReference type="SMART" id="SM00825">
    <property type="entry name" value="PKS_KS"/>
    <property type="match status" value="1"/>
</dbReference>
<feature type="region of interest" description="C-terminal hotdog fold" evidence="6">
    <location>
        <begin position="1450"/>
        <end position="1604"/>
    </location>
</feature>
<evidence type="ECO:0000259" key="10">
    <source>
        <dbReference type="PROSITE" id="PS52019"/>
    </source>
</evidence>
<keyword evidence="4" id="KW-0808">Transferase</keyword>
<protein>
    <submittedName>
        <fullName evidence="11">Uncharacterized protein</fullName>
    </submittedName>
</protein>
<dbReference type="NCBIfam" id="TIGR04532">
    <property type="entry name" value="PT_fungal_PKS"/>
    <property type="match status" value="1"/>
</dbReference>
<dbReference type="InterPro" id="IPR014031">
    <property type="entry name" value="Ketoacyl_synth_C"/>
</dbReference>
<reference evidence="12" key="1">
    <citation type="journal article" date="2014" name="Proc. Natl. Acad. Sci. U.S.A.">
        <title>Extensive sampling of basidiomycete genomes demonstrates inadequacy of the white-rot/brown-rot paradigm for wood decay fungi.</title>
        <authorList>
            <person name="Riley R."/>
            <person name="Salamov A.A."/>
            <person name="Brown D.W."/>
            <person name="Nagy L.G."/>
            <person name="Floudas D."/>
            <person name="Held B.W."/>
            <person name="Levasseur A."/>
            <person name="Lombard V."/>
            <person name="Morin E."/>
            <person name="Otillar R."/>
            <person name="Lindquist E.A."/>
            <person name="Sun H."/>
            <person name="LaButti K.M."/>
            <person name="Schmutz J."/>
            <person name="Jabbour D."/>
            <person name="Luo H."/>
            <person name="Baker S.E."/>
            <person name="Pisabarro A.G."/>
            <person name="Walton J.D."/>
            <person name="Blanchette R.A."/>
            <person name="Henrissat B."/>
            <person name="Martin F."/>
            <person name="Cullen D."/>
            <person name="Hibbett D.S."/>
            <person name="Grigoriev I.V."/>
        </authorList>
    </citation>
    <scope>NUCLEOTIDE SEQUENCE [LARGE SCALE GENOMIC DNA]</scope>
    <source>
        <strain evidence="12">CBS 339.88</strain>
    </source>
</reference>
<dbReference type="Proteomes" id="UP000027222">
    <property type="component" value="Unassembled WGS sequence"/>
</dbReference>
<sequence length="2091" mass="228702">MATKSFTHIFLPVFGGQGTLAFDPGNDFHRFSNLTSSPSASVILSACHTAFHDEVASLDTKDQDKLGICLSQFKHKESILKPQNEQQFNNPVFAGPILLLFQLLRYLSFIENAPITTDSTTPFTDALRCNTDHGVGILGFSSGIISACVVATSPSALSFISHAVEAYRLALWIGIRSQFYRAGLQQSSALPIDYRPWALVIVGIKKVNLKHAIDDFNQSFDIDLVHLTAVIGDGRVTVSGRPDHLASFVQTLPDGVTVHETGIRALYHSLSQLQAVRAEVSADIASRDIRFPTFLDMVTPIRSTFSGDLISDSDRSGSLVDLIIDMVLTQPVNWDLVIDHTTISLPLGVPVSLVNIGLGTGLIRGLTKTISLRCNGDIQTVDLCDDAVSFTPKVKQEPIAIIGMAVDMPGAPNVGSLWELLMNGSNTVEEIPKERFLLAEYPDNRRPGRSMKAHTGNFVHDIDEFDYKFFNISPREAKNMDPQQRILLRIGYEALEDAGYVPHSSPTFQPVTFGCFIGAATHDYVQNLRNDIDVYYSTGTLKAFLSGRLSYCLGLSGPSLVVDTACSSSMVAIHQACRALMNRDCHAALAGGVNVMSSPDMFMGLDRGHFLSPSGQSKPFDASADGYCRGEGCGIFVLKRLSDAMAENDRILGIIRGIEVNQSGEATSITHPHPPSQQALFKQLLMHSDIEPNSVNVVEAHGTGTQAGDTNEVESIRRVLAADRAPNNPLYVTSIKANIGHLEAASGCASLAKVLLMFRHQIIPRQILLQTLNPRIVPLASDNTVISTENVTWMSAKGENPRIALINNFGAAGSNAALLVEEHIPQELISLPNKGASYVFGLSAKDRPSLDALRSKYMTWLRDSSNQGTSPLDIAYTATARRQIYPYRLAISHESIEQLVDKLEAAPIVNVTEHDTGTVFVFSGQGHHYRGMGVSLYATSTIFRNHIDECDFILTSHGFSGVRSVINGDNPSSPAMNNIELQSATFSLQYALAKLWISWGIQPVAVVGHSLGEYAALVIADILSLKDGLLIVATRARLMFERCPPMTTGMVAVSLGPVKLQPILESNRRFSNISISCFNSPNDCVVSGPLKELDELKLYLEDEQIKSTQLRVPYGYHSPSMFPLAEDLVTLAGKVGTRPTRIPFISTVLGRVILPGDRSFPSQDYIARQCVEPVRFTEGIGSYLSNPLFSGTTTWLEISSHPSVLPMLRSFPALSDSPLLASLRTREESWTTLSKTLALFYLGNYTIDWRRVFIEIGPAICIELPSYAFSQQKFWVPYVEEPPKQLDSQQPTKFTFLKTCVRFPNNRDNVAEFQTPISQLKYYIKGHRVGGVPLCPASVYLELVSGAITLAMEYMLRDDVGYDVVLRQIDLSNPLTWNYGDDIGSTTVTITVDASNESFTVKSRLSLHEAEIIHASGGYHLRSQFDTRKDFNCLLPSVIRSIDAILKPGNFQALETFSTRTTYQVIFPRVVEYSTAFHTLQSISMLSGGLEATGTITLSSDCDAGAFFVHPLFYDTLIHIAGFISNLRGGQNDAYICNEIGSVQILPTSIKTGAPFTIYCKILSLNEESGILGESFAILDTQPRILIARVTGIRFQRVRLSSLKTGLASIAGILSPISHTVREGSSNSSLPSNVMVTVVRIVAEACKTDVEDVSVRQDLDCLGIDSLMRIELAYDISRAIPGFGCRPQELGICKNIVDIVDMILSVVDPAPSGGKFDDNSPVSPSTTFSTPRTLVQSTTGSPCMRRIVARILDIEEDVIKDDTQLATLGLDSLSSIEAIHTLRQEYQLNVPGNLLVGARTIRELESQILKLEPSYFPFTVGEQGSFNQGPSSSFVKTCQGLHNRTLSLLQNSASGQTPLVLIHDGSGLIVSYERMATLNRRVWAIGNPRFASSEPWSSIVQMAQAYANFILDEMEGPVILGGWSFGGVVAFEVANYLAARSMVVKGVVIIDSPSPLQHVPLSPSLIEQVLDVAGKVEPDFRQLSKAQFTINSRLLSDYSPDKVATRHAPSIVFLMCDEPYSPPNEDDVPSWLSDRSDATAIFGGWEAFTGSPVKLFKIPGHHFQPFEPQNVLVVSACIAEACCILDNVDDH</sequence>
<dbReference type="InterPro" id="IPR020802">
    <property type="entry name" value="TesA-like"/>
</dbReference>